<dbReference type="InterPro" id="IPR025534">
    <property type="entry name" value="DUF4420"/>
</dbReference>
<protein>
    <recommendedName>
        <fullName evidence="2">PD-(D/E)XK motif protein</fullName>
    </recommendedName>
</protein>
<dbReference type="Pfam" id="PF14390">
    <property type="entry name" value="DUF4420"/>
    <property type="match status" value="1"/>
</dbReference>
<sequence length="314" mass="35001">MKTDTPWHGLTPPLAGNLSARRALPEHPLDFFYAVNSDNQLMLLLQLGQEIAGVQELPRLKGLRLQWVEASHSLQLALVHKQDVELFTLLCRDLISCTSHASSGAEGLDLICARLVKWQRLLSRGGPRLLDAHEIRGLFAELTFLQNELIPKFGHDAVQSWKGPSGFPQDFAADNKVFEIKSHLVGAQQVVRISSPTQLWVDTLNLYLCIYHLTEVSAGGKSLCALIDEIIFTLRPSATATEEFEEKLISLGYIDLPEYRMQEFAIAKFDVFQVGDEFPRIALPAIRPGIQDLTYGIQLAALSPFSATILWSNV</sequence>
<organism evidence="1">
    <name type="scientific">Curvibacter symbiont subsp. Hydra magnipapillata</name>
    <dbReference type="NCBI Taxonomy" id="667019"/>
    <lineage>
        <taxon>Bacteria</taxon>
        <taxon>Pseudomonadati</taxon>
        <taxon>Pseudomonadota</taxon>
        <taxon>Betaproteobacteria</taxon>
        <taxon>Burkholderiales</taxon>
        <taxon>Comamonadaceae</taxon>
        <taxon>Curvibacter</taxon>
    </lineage>
</organism>
<name>C9YCM4_CURXX</name>
<evidence type="ECO:0008006" key="2">
    <source>
        <dbReference type="Google" id="ProtNLM"/>
    </source>
</evidence>
<reference evidence="1" key="1">
    <citation type="journal article" date="2010" name="Nature">
        <title>The Dynamic genome of Hydra.</title>
        <authorList>
            <person name="Chapman J.A."/>
            <person name="Kirkness E.F."/>
            <person name="Simakov O."/>
            <person name="Hampson S.E."/>
            <person name="Mitros T."/>
            <person name="Weinmaier T."/>
            <person name="Rattei T."/>
            <person name="Balasubramanian P.G."/>
            <person name="Borman J."/>
            <person name="Busam D."/>
            <person name="Disbennett K."/>
            <person name="Pfannkoch C."/>
            <person name="Sumin N."/>
            <person name="Sutton G."/>
            <person name="Viswanathan L."/>
            <person name="Walenz B."/>
            <person name="Goodstein D.M."/>
            <person name="Hellsten U."/>
            <person name="Kawashima T."/>
            <person name="Prochnik S.E."/>
            <person name="Putnam N.H."/>
            <person name="Shu S."/>
            <person name="Blumberg B."/>
            <person name="Dana C.E."/>
            <person name="Gee L."/>
            <person name="Kibler D.F."/>
            <person name="Law L."/>
            <person name="Lindgens D."/>
            <person name="Martinez D.E."/>
            <person name="Peng J."/>
            <person name="Wigge P.A."/>
            <person name="Bertulat B."/>
            <person name="Guder C."/>
            <person name="Nakamura Y."/>
            <person name="Ozbek S."/>
            <person name="Watanabe H."/>
            <person name="Khalturin K."/>
            <person name="Hemmrich G."/>
            <person name="Franke A."/>
            <person name="Augustin R."/>
            <person name="Fraune S."/>
            <person name="Hayakawa E."/>
            <person name="Hayakawa S."/>
            <person name="Hirose M."/>
            <person name="Hwang J."/>
            <person name="Ikeo K."/>
            <person name="Nishimiya-Fujisawa C."/>
            <person name="Ogura A."/>
            <person name="Takahashi T."/>
            <person name="Steinmetz P.R."/>
            <person name="Zhang X."/>
            <person name="Aufschnaiter R."/>
            <person name="Eder M.K."/>
            <person name="Gorny A.K."/>
            <person name="Salvenmoser W."/>
            <person name="Heimberg A.M."/>
            <person name="Wheeler B.M."/>
            <person name="Peterson K.J."/>
            <person name="Boettger A."/>
            <person name="Tischler P."/>
            <person name="Wolf A."/>
            <person name="Gojobori T."/>
            <person name="Remington K.A."/>
            <person name="Strausberg R.L."/>
            <person name="Venter J."/>
            <person name="Technau U."/>
            <person name="Hobmayer B."/>
            <person name="Bosch T.C."/>
            <person name="Holstein T.W."/>
            <person name="Fujisawa T."/>
            <person name="Bode H.R."/>
            <person name="David C.N."/>
            <person name="Rokhsar D.S."/>
            <person name="Steele R.E."/>
        </authorList>
    </citation>
    <scope>NUCLEOTIDE SEQUENCE</scope>
</reference>
<evidence type="ECO:0000313" key="1">
    <source>
        <dbReference type="EMBL" id="CBA30635.1"/>
    </source>
</evidence>
<accession>C9YCM4</accession>
<gene>
    <name evidence="1" type="ORF">Csp_C24530</name>
</gene>
<dbReference type="EMBL" id="FN543105">
    <property type="protein sequence ID" value="CBA30635.1"/>
    <property type="molecule type" value="Genomic_DNA"/>
</dbReference>
<dbReference type="AlphaFoldDB" id="C9YCM4"/>
<proteinExistence type="predicted"/>